<dbReference type="Proteomes" id="UP000190750">
    <property type="component" value="Unassembled WGS sequence"/>
</dbReference>
<reference evidence="1 2" key="1">
    <citation type="submission" date="2017-01" db="EMBL/GenBank/DDBJ databases">
        <title>Genome sequencing of Rhodoferax fermentans JCM 7819.</title>
        <authorList>
            <person name="Kim Y.J."/>
            <person name="Farh M.E.-A."/>
            <person name="Yang D.-C."/>
        </authorList>
    </citation>
    <scope>NUCLEOTIDE SEQUENCE [LARGE SCALE GENOMIC DNA]</scope>
    <source>
        <strain evidence="1 2">JCM 7819</strain>
    </source>
</reference>
<sequence length="104" mass="11142">MDAPALFSLGHVVATPAALALIEKHGASIPQLLNRHQTGDWQELCEEDRDANWHAVFAGGRVLSAYNISSASPAGESAKIWIISEGHEPVQSYAVTTILTPACY</sequence>
<gene>
    <name evidence="1" type="ORF">RF819_08140</name>
</gene>
<accession>A0A1T1AY38</accession>
<name>A0A1T1AY38_RHOFE</name>
<proteinExistence type="predicted"/>
<keyword evidence="2" id="KW-1185">Reference proteome</keyword>
<evidence type="ECO:0000313" key="2">
    <source>
        <dbReference type="Proteomes" id="UP000190750"/>
    </source>
</evidence>
<comment type="caution">
    <text evidence="1">The sequence shown here is derived from an EMBL/GenBank/DDBJ whole genome shotgun (WGS) entry which is preliminary data.</text>
</comment>
<dbReference type="EMBL" id="MTJN01000002">
    <property type="protein sequence ID" value="OOV08991.1"/>
    <property type="molecule type" value="Genomic_DNA"/>
</dbReference>
<evidence type="ECO:0008006" key="3">
    <source>
        <dbReference type="Google" id="ProtNLM"/>
    </source>
</evidence>
<dbReference type="STRING" id="28066.RF819_08140"/>
<evidence type="ECO:0000313" key="1">
    <source>
        <dbReference type="EMBL" id="OOV08991.1"/>
    </source>
</evidence>
<protein>
    <recommendedName>
        <fullName evidence="3">Type I restriction endonuclease subunit M</fullName>
    </recommendedName>
</protein>
<dbReference type="AlphaFoldDB" id="A0A1T1AY38"/>
<organism evidence="1 2">
    <name type="scientific">Rhodoferax fermentans</name>
    <dbReference type="NCBI Taxonomy" id="28066"/>
    <lineage>
        <taxon>Bacteria</taxon>
        <taxon>Pseudomonadati</taxon>
        <taxon>Pseudomonadota</taxon>
        <taxon>Betaproteobacteria</taxon>
        <taxon>Burkholderiales</taxon>
        <taxon>Comamonadaceae</taxon>
        <taxon>Rhodoferax</taxon>
    </lineage>
</organism>